<dbReference type="AlphaFoldDB" id="A0A382BKH8"/>
<gene>
    <name evidence="2" type="ORF">METZ01_LOCUS166905</name>
</gene>
<protein>
    <recommendedName>
        <fullName evidence="1">Thioredoxin domain-containing protein</fullName>
    </recommendedName>
</protein>
<dbReference type="CDD" id="cd02966">
    <property type="entry name" value="TlpA_like_family"/>
    <property type="match status" value="1"/>
</dbReference>
<dbReference type="EMBL" id="UINC01030145">
    <property type="protein sequence ID" value="SVB14051.1"/>
    <property type="molecule type" value="Genomic_DNA"/>
</dbReference>
<reference evidence="2" key="1">
    <citation type="submission" date="2018-05" db="EMBL/GenBank/DDBJ databases">
        <authorList>
            <person name="Lanie J.A."/>
            <person name="Ng W.-L."/>
            <person name="Kazmierczak K.M."/>
            <person name="Andrzejewski T.M."/>
            <person name="Davidsen T.M."/>
            <person name="Wayne K.J."/>
            <person name="Tettelin H."/>
            <person name="Glass J.I."/>
            <person name="Rusch D."/>
            <person name="Podicherti R."/>
            <person name="Tsui H.-C.T."/>
            <person name="Winkler M.E."/>
        </authorList>
    </citation>
    <scope>NUCLEOTIDE SEQUENCE</scope>
</reference>
<dbReference type="InterPro" id="IPR000643">
    <property type="entry name" value="Iodothyronine_deiodinase"/>
</dbReference>
<dbReference type="PANTHER" id="PTHR11781:SF22">
    <property type="entry name" value="TYPE I IODOTHYRONINE DEIODINASE"/>
    <property type="match status" value="1"/>
</dbReference>
<dbReference type="GO" id="GO:0004800">
    <property type="term" value="F:thyroxine 5'-deiodinase activity"/>
    <property type="evidence" value="ECO:0007669"/>
    <property type="project" value="InterPro"/>
</dbReference>
<dbReference type="PROSITE" id="PS51352">
    <property type="entry name" value="THIOREDOXIN_2"/>
    <property type="match status" value="1"/>
</dbReference>
<feature type="domain" description="Thioredoxin" evidence="1">
    <location>
        <begin position="41"/>
        <end position="212"/>
    </location>
</feature>
<name>A0A382BKH8_9ZZZZ</name>
<dbReference type="PANTHER" id="PTHR11781">
    <property type="entry name" value="IODOTHYRONINE DEIODINASE"/>
    <property type="match status" value="1"/>
</dbReference>
<accession>A0A382BKH8</accession>
<dbReference type="InterPro" id="IPR036249">
    <property type="entry name" value="Thioredoxin-like_sf"/>
</dbReference>
<proteinExistence type="predicted"/>
<sequence>MTDNRWTLDPAVNKYLANMTVPKQLIEKLQAESQPIEAGAPKAGNAAPDFEAERLSSSGQRSGEQLRLSDFRGRPIALQFGSYTCPVWRAQIHRFNQIYEELQKQLQFLIVYTREAHPEDGWQVEINHDQDVVYNQPTTINERAHIARTCLTRHGISTPVLLDDMDDNINKAYSGWPERLYLIDKDGIVRHRSVPGPFQMKAIETWHEALKKYAMMST</sequence>
<dbReference type="InterPro" id="IPR013766">
    <property type="entry name" value="Thioredoxin_domain"/>
</dbReference>
<dbReference type="Pfam" id="PF00837">
    <property type="entry name" value="T4_deiodinase"/>
    <property type="match status" value="1"/>
</dbReference>
<evidence type="ECO:0000313" key="2">
    <source>
        <dbReference type="EMBL" id="SVB14051.1"/>
    </source>
</evidence>
<dbReference type="SUPFAM" id="SSF52833">
    <property type="entry name" value="Thioredoxin-like"/>
    <property type="match status" value="1"/>
</dbReference>
<organism evidence="2">
    <name type="scientific">marine metagenome</name>
    <dbReference type="NCBI Taxonomy" id="408172"/>
    <lineage>
        <taxon>unclassified sequences</taxon>
        <taxon>metagenomes</taxon>
        <taxon>ecological metagenomes</taxon>
    </lineage>
</organism>
<dbReference type="Gene3D" id="3.40.30.10">
    <property type="entry name" value="Glutaredoxin"/>
    <property type="match status" value="1"/>
</dbReference>
<evidence type="ECO:0000259" key="1">
    <source>
        <dbReference type="PROSITE" id="PS51352"/>
    </source>
</evidence>